<evidence type="ECO:0000313" key="2">
    <source>
        <dbReference type="EMBL" id="WVZ58011.1"/>
    </source>
</evidence>
<protein>
    <submittedName>
        <fullName evidence="2">Uncharacterized protein</fullName>
    </submittedName>
</protein>
<name>A0AAQ3WD98_PASNO</name>
<keyword evidence="3" id="KW-1185">Reference proteome</keyword>
<dbReference type="EMBL" id="CP144746">
    <property type="protein sequence ID" value="WVZ58011.1"/>
    <property type="molecule type" value="Genomic_DNA"/>
</dbReference>
<proteinExistence type="predicted"/>
<organism evidence="2 3">
    <name type="scientific">Paspalum notatum var. saurae</name>
    <dbReference type="NCBI Taxonomy" id="547442"/>
    <lineage>
        <taxon>Eukaryota</taxon>
        <taxon>Viridiplantae</taxon>
        <taxon>Streptophyta</taxon>
        <taxon>Embryophyta</taxon>
        <taxon>Tracheophyta</taxon>
        <taxon>Spermatophyta</taxon>
        <taxon>Magnoliopsida</taxon>
        <taxon>Liliopsida</taxon>
        <taxon>Poales</taxon>
        <taxon>Poaceae</taxon>
        <taxon>PACMAD clade</taxon>
        <taxon>Panicoideae</taxon>
        <taxon>Andropogonodae</taxon>
        <taxon>Paspaleae</taxon>
        <taxon>Paspalinae</taxon>
        <taxon>Paspalum</taxon>
    </lineage>
</organism>
<dbReference type="AlphaFoldDB" id="A0AAQ3WD98"/>
<gene>
    <name evidence="2" type="ORF">U9M48_008327</name>
</gene>
<evidence type="ECO:0000313" key="3">
    <source>
        <dbReference type="Proteomes" id="UP001341281"/>
    </source>
</evidence>
<evidence type="ECO:0000256" key="1">
    <source>
        <dbReference type="SAM" id="MobiDB-lite"/>
    </source>
</evidence>
<feature type="non-terminal residue" evidence="2">
    <location>
        <position position="1"/>
    </location>
</feature>
<feature type="compositionally biased region" description="Pro residues" evidence="1">
    <location>
        <begin position="56"/>
        <end position="77"/>
    </location>
</feature>
<feature type="region of interest" description="Disordered" evidence="1">
    <location>
        <begin position="1"/>
        <end position="84"/>
    </location>
</feature>
<accession>A0AAQ3WD98</accession>
<reference evidence="2 3" key="1">
    <citation type="submission" date="2024-02" db="EMBL/GenBank/DDBJ databases">
        <title>High-quality chromosome-scale genome assembly of Pensacola bahiagrass (Paspalum notatum Flugge var. saurae).</title>
        <authorList>
            <person name="Vega J.M."/>
            <person name="Podio M."/>
            <person name="Orjuela J."/>
            <person name="Siena L.A."/>
            <person name="Pessino S.C."/>
            <person name="Combes M.C."/>
            <person name="Mariac C."/>
            <person name="Albertini E."/>
            <person name="Pupilli F."/>
            <person name="Ortiz J.P.A."/>
            <person name="Leblanc O."/>
        </authorList>
    </citation>
    <scope>NUCLEOTIDE SEQUENCE [LARGE SCALE GENOMIC DNA]</scope>
    <source>
        <strain evidence="2">R1</strain>
        <tissue evidence="2">Leaf</tissue>
    </source>
</reference>
<dbReference type="Proteomes" id="UP001341281">
    <property type="component" value="Chromosome 02"/>
</dbReference>
<sequence length="240" mass="25910">SEPRHPARAAAPPRFHSVPPPPARPHVLLHPLPSPRSRETKKKKKIPTTEITPRPTTAPVPPATPPANPSPSSPGGPPGCGIFSTKSASDRHWGRIACPGFGAFPSFECRLPARNRRAFPQLAIGRLPSLLVPVRRVLLKPSCLICIGAGIGALNRTINGATSKVLALRDCQLRQPGFSTISFGCDRLLVFINGTVNHQRHTSPSLLQVVGFHRWSLVPQSFVITHGASQDQAKARFYSV</sequence>